<dbReference type="SUPFAM" id="SSF56112">
    <property type="entry name" value="Protein kinase-like (PK-like)"/>
    <property type="match status" value="1"/>
</dbReference>
<keyword evidence="3" id="KW-0479">Metal-binding</keyword>
<feature type="compositionally biased region" description="Basic and acidic residues" evidence="8">
    <location>
        <begin position="529"/>
        <end position="542"/>
    </location>
</feature>
<dbReference type="InterPro" id="IPR000719">
    <property type="entry name" value="Prot_kinase_dom"/>
</dbReference>
<organism evidence="10 11">
    <name type="scientific">Meira miltonrushii</name>
    <dbReference type="NCBI Taxonomy" id="1280837"/>
    <lineage>
        <taxon>Eukaryota</taxon>
        <taxon>Fungi</taxon>
        <taxon>Dikarya</taxon>
        <taxon>Basidiomycota</taxon>
        <taxon>Ustilaginomycotina</taxon>
        <taxon>Exobasidiomycetes</taxon>
        <taxon>Exobasidiales</taxon>
        <taxon>Brachybasidiaceae</taxon>
        <taxon>Meira</taxon>
    </lineage>
</organism>
<dbReference type="InterPro" id="IPR017441">
    <property type="entry name" value="Protein_kinase_ATP_BS"/>
</dbReference>
<dbReference type="InterPro" id="IPR011989">
    <property type="entry name" value="ARM-like"/>
</dbReference>
<dbReference type="PANTHER" id="PTHR48012">
    <property type="entry name" value="STERILE20-LIKE KINASE, ISOFORM B-RELATED"/>
    <property type="match status" value="1"/>
</dbReference>
<dbReference type="EC" id="2.7.11.1" evidence="1"/>
<feature type="region of interest" description="Disordered" evidence="8">
    <location>
        <begin position="517"/>
        <end position="547"/>
    </location>
</feature>
<dbReference type="InterPro" id="IPR011009">
    <property type="entry name" value="Kinase-like_dom_sf"/>
</dbReference>
<feature type="binding site" evidence="7">
    <location>
        <position position="41"/>
    </location>
    <ligand>
        <name>ATP</name>
        <dbReference type="ChEBI" id="CHEBI:30616"/>
    </ligand>
</feature>
<evidence type="ECO:0000256" key="1">
    <source>
        <dbReference type="ARBA" id="ARBA00012513"/>
    </source>
</evidence>
<evidence type="ECO:0000259" key="9">
    <source>
        <dbReference type="PROSITE" id="PS50011"/>
    </source>
</evidence>
<keyword evidence="10" id="KW-0418">Kinase</keyword>
<feature type="non-terminal residue" evidence="10">
    <location>
        <position position="1144"/>
    </location>
</feature>
<keyword evidence="5 7" id="KW-0067">ATP-binding</keyword>
<dbReference type="GeneID" id="37017510"/>
<dbReference type="GO" id="GO:0004674">
    <property type="term" value="F:protein serine/threonine kinase activity"/>
    <property type="evidence" value="ECO:0007669"/>
    <property type="project" value="UniProtKB-EC"/>
</dbReference>
<keyword evidence="4 7" id="KW-0547">Nucleotide-binding</keyword>
<dbReference type="PANTHER" id="PTHR48012:SF26">
    <property type="entry name" value="SERINE_THREONINE-PROTEIN KINASE DDB_G0283821-RELATED"/>
    <property type="match status" value="1"/>
</dbReference>
<evidence type="ECO:0000256" key="5">
    <source>
        <dbReference type="ARBA" id="ARBA00022840"/>
    </source>
</evidence>
<dbReference type="CDD" id="cd06627">
    <property type="entry name" value="STKc_Cdc7_like"/>
    <property type="match status" value="1"/>
</dbReference>
<evidence type="ECO:0000256" key="6">
    <source>
        <dbReference type="ARBA" id="ARBA00025754"/>
    </source>
</evidence>
<dbReference type="InParanoid" id="A0A316VMB3"/>
<evidence type="ECO:0000256" key="3">
    <source>
        <dbReference type="ARBA" id="ARBA00022723"/>
    </source>
</evidence>
<dbReference type="EMBL" id="KZ819602">
    <property type="protein sequence ID" value="PWN37543.1"/>
    <property type="molecule type" value="Genomic_DNA"/>
</dbReference>
<keyword evidence="11" id="KW-1185">Reference proteome</keyword>
<protein>
    <recommendedName>
        <fullName evidence="1">non-specific serine/threonine protein kinase</fullName>
        <ecNumber evidence="1">2.7.11.1</ecNumber>
    </recommendedName>
</protein>
<comment type="similarity">
    <text evidence="6">Belongs to the protein kinase superfamily. STE Ser/Thr protein kinase family.</text>
</comment>
<dbReference type="Gene3D" id="1.25.10.10">
    <property type="entry name" value="Leucine-rich Repeat Variant"/>
    <property type="match status" value="3"/>
</dbReference>
<dbReference type="OrthoDB" id="8693905at2759"/>
<dbReference type="Pfam" id="PF00069">
    <property type="entry name" value="Pkinase"/>
    <property type="match status" value="1"/>
</dbReference>
<feature type="non-terminal residue" evidence="10">
    <location>
        <position position="1"/>
    </location>
</feature>
<dbReference type="GO" id="GO:0046872">
    <property type="term" value="F:metal ion binding"/>
    <property type="evidence" value="ECO:0007669"/>
    <property type="project" value="UniProtKB-KW"/>
</dbReference>
<proteinExistence type="inferred from homology"/>
<dbReference type="InterPro" id="IPR008271">
    <property type="entry name" value="Ser/Thr_kinase_AS"/>
</dbReference>
<accession>A0A316VMB3</accession>
<dbReference type="GO" id="GO:0005524">
    <property type="term" value="F:ATP binding"/>
    <property type="evidence" value="ECO:0007669"/>
    <property type="project" value="UniProtKB-UniRule"/>
</dbReference>
<dbReference type="SMART" id="SM00220">
    <property type="entry name" value="S_TKc"/>
    <property type="match status" value="1"/>
</dbReference>
<evidence type="ECO:0000313" key="11">
    <source>
        <dbReference type="Proteomes" id="UP000245771"/>
    </source>
</evidence>
<dbReference type="PROSITE" id="PS50011">
    <property type="entry name" value="PROTEIN_KINASE_DOM"/>
    <property type="match status" value="1"/>
</dbReference>
<dbReference type="Gene3D" id="1.10.510.10">
    <property type="entry name" value="Transferase(Phosphotransferase) domain 1"/>
    <property type="match status" value="1"/>
</dbReference>
<dbReference type="InterPro" id="IPR016024">
    <property type="entry name" value="ARM-type_fold"/>
</dbReference>
<evidence type="ECO:0000313" key="10">
    <source>
        <dbReference type="EMBL" id="PWN37543.1"/>
    </source>
</evidence>
<evidence type="ECO:0000256" key="4">
    <source>
        <dbReference type="ARBA" id="ARBA00022741"/>
    </source>
</evidence>
<feature type="domain" description="Protein kinase" evidence="9">
    <location>
        <begin position="12"/>
        <end position="263"/>
    </location>
</feature>
<feature type="region of interest" description="Disordered" evidence="8">
    <location>
        <begin position="297"/>
        <end position="349"/>
    </location>
</feature>
<name>A0A316VMB3_9BASI</name>
<feature type="compositionally biased region" description="Polar residues" evidence="8">
    <location>
        <begin position="326"/>
        <end position="339"/>
    </location>
</feature>
<gene>
    <name evidence="10" type="ORF">FA14DRAFT_105062</name>
</gene>
<dbReference type="RefSeq" id="XP_025357845.1">
    <property type="nucleotide sequence ID" value="XM_025495729.1"/>
</dbReference>
<sequence length="1144" mass="128276">NANQSALRVGHFQLGDSLGKGAFGSVYRGLNWMSGETVAVKQVRLGNMPRGELREIMAEIDLLKNLKHPNIVKYKGSEKTREYLFIILEYCENGSLQHICKRFGKFPEGLVGVYISQILEGLIYLHDQGVIHRDIKGANILTTKDGSVKLADFGVATKAGSLVGNNAVVGSPYWMAPEVIDQSGATTASDIWSVGCVVIELLEGKPPYHQLDPMPALFRIVQDDCPPLPEGASPVVKDFLLHCFQKDVNLRVSAKKLSKHPWMVSARRQLEQMRSGGSIRGHAEAVKTVKEWNEAINESNNPLPQSRDGKGAGSQSNTSARKDVQRVTNTQHRSATSATPPKPPEKRDLKRTKAGLVDLRQPLATSVIDANRPLPVHYQVEQDTDNWDNDFEEGITTTKLAALDRQHGEIRRKSAVEAVDAEVEEEDNGATIRPSRISSFSTPSLNVTLESHEEVEEDYSDLISNGDVEKYVERFALFQREQGRNDLPVKRLLHPSDLDGILKQIREGTDHSLEMQSKLSNEPGSHYKPGQDSHASLDKYSEQNDEDDFSDLVMEDEAEDNNKLLMPLRLVDRQSSKSWMAEEDAEEDPFLEIEKDSLAASADLEANIARDKHARMSAHVLELFEHLSIKATEDDLIKTCDELELILTEQPEMKVQALAAHGALTVIELLESIQIRDVISRLLGLLNVVIFEDVQAQENLCLIGSIPVVMPFCSKKYPHHVRIEAAHFIFSMCSTSTLTLQFVLSCRGLRTLVELIDEDYTQQRDLVWLGVACVNAVLELQSPASRNDFCRMLAKEGLLEPLSGALLNVLEDQDENEEANSAKEHILQTLFIYSSSDSWMKRQLATRIVLRRLLQALRRLDTNAMVQLLKVLKNLSMSPGLLDEIENCNAIEVLVNILASHYEGKMGTEISNQILNAMYNLCRLNVRRQEEAAQAGLIPHLLRVAKTNSPLKQFALPILCDMAQGDKSTRKRLSQQCGLGFFLELLQDPNWQLQSLESICVWLQGDLARIEEYLLRPTSVQALLFVFVSSKLRPLENLLETFLKIFRLSNSITLALGKQPLFLKRLTDRLQNSTKAIVRLNLLRISKAICDSHPDVQLLMRDFGLVQMIETLSHSDSILVKELAREILSQLHVQRAVRRAASET</sequence>
<evidence type="ECO:0000256" key="2">
    <source>
        <dbReference type="ARBA" id="ARBA00022679"/>
    </source>
</evidence>
<dbReference type="InterPro" id="IPR050629">
    <property type="entry name" value="STE20/SPS1-PAK"/>
</dbReference>
<dbReference type="GO" id="GO:0005737">
    <property type="term" value="C:cytoplasm"/>
    <property type="evidence" value="ECO:0007669"/>
    <property type="project" value="TreeGrafter"/>
</dbReference>
<dbReference type="Proteomes" id="UP000245771">
    <property type="component" value="Unassembled WGS sequence"/>
</dbReference>
<dbReference type="PROSITE" id="PS00107">
    <property type="entry name" value="PROTEIN_KINASE_ATP"/>
    <property type="match status" value="1"/>
</dbReference>
<keyword evidence="2" id="KW-0808">Transferase</keyword>
<dbReference type="AlphaFoldDB" id="A0A316VMB3"/>
<dbReference type="SUPFAM" id="SSF48371">
    <property type="entry name" value="ARM repeat"/>
    <property type="match status" value="2"/>
</dbReference>
<evidence type="ECO:0000256" key="7">
    <source>
        <dbReference type="PROSITE-ProRule" id="PRU10141"/>
    </source>
</evidence>
<reference evidence="10 11" key="1">
    <citation type="journal article" date="2018" name="Mol. Biol. Evol.">
        <title>Broad Genomic Sampling Reveals a Smut Pathogenic Ancestry of the Fungal Clade Ustilaginomycotina.</title>
        <authorList>
            <person name="Kijpornyongpan T."/>
            <person name="Mondo S.J."/>
            <person name="Barry K."/>
            <person name="Sandor L."/>
            <person name="Lee J."/>
            <person name="Lipzen A."/>
            <person name="Pangilinan J."/>
            <person name="LaButti K."/>
            <person name="Hainaut M."/>
            <person name="Henrissat B."/>
            <person name="Grigoriev I.V."/>
            <person name="Spatafora J.W."/>
            <person name="Aime M.C."/>
        </authorList>
    </citation>
    <scope>NUCLEOTIDE SEQUENCE [LARGE SCALE GENOMIC DNA]</scope>
    <source>
        <strain evidence="10 11">MCA 3882</strain>
    </source>
</reference>
<dbReference type="FunFam" id="1.10.510.10:FF:000946">
    <property type="entry name" value="Probable serine/threonine-protein kinase DDB_G0284251"/>
    <property type="match status" value="1"/>
</dbReference>
<evidence type="ECO:0000256" key="8">
    <source>
        <dbReference type="SAM" id="MobiDB-lite"/>
    </source>
</evidence>
<dbReference type="PROSITE" id="PS00108">
    <property type="entry name" value="PROTEIN_KINASE_ST"/>
    <property type="match status" value="1"/>
</dbReference>
<dbReference type="STRING" id="1280837.A0A316VMB3"/>
<dbReference type="FunCoup" id="A0A316VMB3">
    <property type="interactions" value="332"/>
</dbReference>